<keyword evidence="5" id="KW-0378">Hydrolase</keyword>
<dbReference type="EMBL" id="CM002872">
    <property type="protein sequence ID" value="KFK36130.1"/>
    <property type="molecule type" value="Genomic_DNA"/>
</dbReference>
<evidence type="ECO:0000256" key="5">
    <source>
        <dbReference type="ARBA" id="ARBA00022801"/>
    </source>
</evidence>
<evidence type="ECO:0000313" key="8">
    <source>
        <dbReference type="EMBL" id="KFK36130.1"/>
    </source>
</evidence>
<dbReference type="InterPro" id="IPR035669">
    <property type="entry name" value="SGNH_plant_lipase-like"/>
</dbReference>
<keyword evidence="6" id="KW-0442">Lipid degradation</keyword>
<sequence>KPIPANFVFGDSLVDPGNNNYLVTLSKANYKPNGIDFGSPTGRFTNGRTIVDIISQALGSEEFTPPYLAPTTRGTRILNGVNYASGGGGILNATGKLFGARINMDAQLDYFATTRQEIISWTGESEAEKLLRSAIFSVTMGSNDFINNYFTPVVSNIERKVPPRVFVNSMITKFRLQLTRLYQLGARKIVVVNVGPVGCIPFEIESDLTIRNRCAVEPNQMAQMFNMQLKSVVEELNANLQGAKFVYADVFRIVYDILQNYSYYGFESEKIPCCSAAGQVGGLIPCGSASKVCMDRSKRVFWDPYHPTEAANIIIARRLLSGDTSDISPINVRQLANLNLNI</sequence>
<dbReference type="SUPFAM" id="SSF52266">
    <property type="entry name" value="SGNH hydrolase"/>
    <property type="match status" value="1"/>
</dbReference>
<dbReference type="CDD" id="cd01837">
    <property type="entry name" value="SGNH_plant_lipase_like"/>
    <property type="match status" value="1"/>
</dbReference>
<evidence type="ECO:0000313" key="9">
    <source>
        <dbReference type="Proteomes" id="UP000029120"/>
    </source>
</evidence>
<feature type="non-terminal residue" evidence="8">
    <location>
        <position position="1"/>
    </location>
</feature>
<dbReference type="InterPro" id="IPR001087">
    <property type="entry name" value="GDSL"/>
</dbReference>
<dbReference type="Pfam" id="PF00657">
    <property type="entry name" value="Lipase_GDSL"/>
    <property type="match status" value="1"/>
</dbReference>
<dbReference type="PANTHER" id="PTHR45650">
    <property type="entry name" value="GDSL-LIKE LIPASE/ACYLHYDROLASE-RELATED"/>
    <property type="match status" value="1"/>
</dbReference>
<dbReference type="GO" id="GO:0016042">
    <property type="term" value="P:lipid catabolic process"/>
    <property type="evidence" value="ECO:0007669"/>
    <property type="project" value="UniProtKB-KW"/>
</dbReference>
<evidence type="ECO:0000256" key="3">
    <source>
        <dbReference type="ARBA" id="ARBA00022525"/>
    </source>
</evidence>
<dbReference type="GO" id="GO:0005576">
    <property type="term" value="C:extracellular region"/>
    <property type="evidence" value="ECO:0007669"/>
    <property type="project" value="UniProtKB-SubCell"/>
</dbReference>
<keyword evidence="4" id="KW-0732">Signal</keyword>
<gene>
    <name evidence="8" type="ordered locus">AALP_Aa4g081500</name>
</gene>
<proteinExistence type="inferred from homology"/>
<protein>
    <submittedName>
        <fullName evidence="8">Uncharacterized protein</fullName>
    </submittedName>
</protein>
<evidence type="ECO:0000256" key="6">
    <source>
        <dbReference type="ARBA" id="ARBA00022963"/>
    </source>
</evidence>
<keyword evidence="3" id="KW-0964">Secreted</keyword>
<comment type="similarity">
    <text evidence="2">Belongs to the 'GDSL' lipolytic enzyme family.</text>
</comment>
<evidence type="ECO:0000256" key="1">
    <source>
        <dbReference type="ARBA" id="ARBA00004613"/>
    </source>
</evidence>
<dbReference type="InterPro" id="IPR036514">
    <property type="entry name" value="SGNH_hydro_sf"/>
</dbReference>
<dbReference type="InterPro" id="IPR051238">
    <property type="entry name" value="GDSL_esterase/lipase"/>
</dbReference>
<dbReference type="eggNOG" id="ENOG502QTUA">
    <property type="taxonomic scope" value="Eukaryota"/>
</dbReference>
<dbReference type="GO" id="GO:0016788">
    <property type="term" value="F:hydrolase activity, acting on ester bonds"/>
    <property type="evidence" value="ECO:0007669"/>
    <property type="project" value="InterPro"/>
</dbReference>
<organism evidence="8 9">
    <name type="scientific">Arabis alpina</name>
    <name type="common">Alpine rock-cress</name>
    <dbReference type="NCBI Taxonomy" id="50452"/>
    <lineage>
        <taxon>Eukaryota</taxon>
        <taxon>Viridiplantae</taxon>
        <taxon>Streptophyta</taxon>
        <taxon>Embryophyta</taxon>
        <taxon>Tracheophyta</taxon>
        <taxon>Spermatophyta</taxon>
        <taxon>Magnoliopsida</taxon>
        <taxon>eudicotyledons</taxon>
        <taxon>Gunneridae</taxon>
        <taxon>Pentapetalae</taxon>
        <taxon>rosids</taxon>
        <taxon>malvids</taxon>
        <taxon>Brassicales</taxon>
        <taxon>Brassicaceae</taxon>
        <taxon>Arabideae</taxon>
        <taxon>Arabis</taxon>
    </lineage>
</organism>
<dbReference type="OrthoDB" id="1600564at2759"/>
<dbReference type="Proteomes" id="UP000029120">
    <property type="component" value="Chromosome 4"/>
</dbReference>
<dbReference type="OMA" id="DVYHIFS"/>
<dbReference type="PANTHER" id="PTHR45650:SF4">
    <property type="entry name" value="GDSL-LIKE LIPASE_ACYLHYDROLASE FAMILY PROTEIN, EXPRESSED"/>
    <property type="match status" value="1"/>
</dbReference>
<name>A0A087H1X8_ARAAL</name>
<dbReference type="Gramene" id="KFK36130">
    <property type="protein sequence ID" value="KFK36130"/>
    <property type="gene ID" value="AALP_AA4G081500"/>
</dbReference>
<evidence type="ECO:0000256" key="2">
    <source>
        <dbReference type="ARBA" id="ARBA00008668"/>
    </source>
</evidence>
<dbReference type="Gene3D" id="3.40.50.1110">
    <property type="entry name" value="SGNH hydrolase"/>
    <property type="match status" value="1"/>
</dbReference>
<reference evidence="9" key="1">
    <citation type="journal article" date="2015" name="Nat. Plants">
        <title>Genome expansion of Arabis alpina linked with retrotransposition and reduced symmetric DNA methylation.</title>
        <authorList>
            <person name="Willing E.M."/>
            <person name="Rawat V."/>
            <person name="Mandakova T."/>
            <person name="Maumus F."/>
            <person name="James G.V."/>
            <person name="Nordstroem K.J."/>
            <person name="Becker C."/>
            <person name="Warthmann N."/>
            <person name="Chica C."/>
            <person name="Szarzynska B."/>
            <person name="Zytnicki M."/>
            <person name="Albani M.C."/>
            <person name="Kiefer C."/>
            <person name="Bergonzi S."/>
            <person name="Castaings L."/>
            <person name="Mateos J.L."/>
            <person name="Berns M.C."/>
            <person name="Bujdoso N."/>
            <person name="Piofczyk T."/>
            <person name="de Lorenzo L."/>
            <person name="Barrero-Sicilia C."/>
            <person name="Mateos I."/>
            <person name="Piednoel M."/>
            <person name="Hagmann J."/>
            <person name="Chen-Min-Tao R."/>
            <person name="Iglesias-Fernandez R."/>
            <person name="Schuster S.C."/>
            <person name="Alonso-Blanco C."/>
            <person name="Roudier F."/>
            <person name="Carbonero P."/>
            <person name="Paz-Ares J."/>
            <person name="Davis S.J."/>
            <person name="Pecinka A."/>
            <person name="Quesneville H."/>
            <person name="Colot V."/>
            <person name="Lysak M.A."/>
            <person name="Weigel D."/>
            <person name="Coupland G."/>
            <person name="Schneeberger K."/>
        </authorList>
    </citation>
    <scope>NUCLEOTIDE SEQUENCE [LARGE SCALE GENOMIC DNA]</scope>
    <source>
        <strain evidence="9">cv. Pajares</strain>
    </source>
</reference>
<keyword evidence="9" id="KW-1185">Reference proteome</keyword>
<evidence type="ECO:0000256" key="7">
    <source>
        <dbReference type="ARBA" id="ARBA00023098"/>
    </source>
</evidence>
<evidence type="ECO:0000256" key="4">
    <source>
        <dbReference type="ARBA" id="ARBA00022729"/>
    </source>
</evidence>
<comment type="subcellular location">
    <subcellularLocation>
        <location evidence="1">Secreted</location>
    </subcellularLocation>
</comment>
<accession>A0A087H1X8</accession>
<keyword evidence="7" id="KW-0443">Lipid metabolism</keyword>
<dbReference type="AlphaFoldDB" id="A0A087H1X8"/>